<sequence length="405" mass="46279">MTDFQDWLTEKSSDSWYIHIKRLSANDTGATGGHQSGVYLPNNSANLLFPSINRTDEENPSVWLVADIISHKINGLHVRSVYYNSKPRNQNPKGRNETRITCWGGQNSPVQNQQNTGAIAIFAFSAPDRLKDCELVEVWVCRSLDEESLLETIIGEVLPGTALSGVATHILGGFATDNSSWKSHDYPIPEKWKVTFPGGNEIIEYLPKIFKFKSNTPDKLLLERRDKEYSLFRQIEEIHVIDKIRKGFSSVEDFIELANSVSNRRKSRSGKSLEMHIEKIFISNGLTEFTTQSITEGKKKPDFLFPSVDEYHNLAYPTDKLRMLAVKTTCKDRWRQAISEANRIEKIHLFTLQEGVSVNQYLEMKNAGVTLVVPRPLHDKYPKEIRNELVTLSEFIDETKKLYQL</sequence>
<keyword evidence="3" id="KW-0378">Hydrolase</keyword>
<dbReference type="InterPro" id="IPR015109">
    <property type="entry name" value="Restrct_endonuc_II_EcoRII_C"/>
</dbReference>
<dbReference type="InterPro" id="IPR038365">
    <property type="entry name" value="EcoRII_C_sf"/>
</dbReference>
<evidence type="ECO:0000313" key="4">
    <source>
        <dbReference type="Proteomes" id="UP001499994"/>
    </source>
</evidence>
<dbReference type="EMBL" id="BAABDG010000003">
    <property type="protein sequence ID" value="GAA3900350.1"/>
    <property type="molecule type" value="Genomic_DNA"/>
</dbReference>
<dbReference type="InterPro" id="IPR015300">
    <property type="entry name" value="DNA-bd_pseudobarrel_sf"/>
</dbReference>
<keyword evidence="4" id="KW-1185">Reference proteome</keyword>
<evidence type="ECO:0000259" key="1">
    <source>
        <dbReference type="Pfam" id="PF09019"/>
    </source>
</evidence>
<dbReference type="SUPFAM" id="SSF52980">
    <property type="entry name" value="Restriction endonuclease-like"/>
    <property type="match status" value="1"/>
</dbReference>
<dbReference type="Gene3D" id="2.40.330.10">
    <property type="entry name" value="DNA-binding pseudobarrel domain"/>
    <property type="match status" value="1"/>
</dbReference>
<dbReference type="GO" id="GO:0004519">
    <property type="term" value="F:endonuclease activity"/>
    <property type="evidence" value="ECO:0007669"/>
    <property type="project" value="UniProtKB-KW"/>
</dbReference>
<reference evidence="4" key="1">
    <citation type="journal article" date="2019" name="Int. J. Syst. Evol. Microbiol.">
        <title>The Global Catalogue of Microorganisms (GCM) 10K type strain sequencing project: providing services to taxonomists for standard genome sequencing and annotation.</title>
        <authorList>
            <consortium name="The Broad Institute Genomics Platform"/>
            <consortium name="The Broad Institute Genome Sequencing Center for Infectious Disease"/>
            <person name="Wu L."/>
            <person name="Ma J."/>
        </authorList>
    </citation>
    <scope>NUCLEOTIDE SEQUENCE [LARGE SCALE GENOMIC DNA]</scope>
    <source>
        <strain evidence="4">JCM 17201</strain>
    </source>
</reference>
<comment type="caution">
    <text evidence="3">The sequence shown here is derived from an EMBL/GenBank/DDBJ whole genome shotgun (WGS) entry which is preliminary data.</text>
</comment>
<dbReference type="Proteomes" id="UP001499994">
    <property type="component" value="Unassembled WGS sequence"/>
</dbReference>
<name>A0ABP7LIQ4_9GAMM</name>
<feature type="domain" description="Restriction endonuclease type II EcoRII N-terminal" evidence="2">
    <location>
        <begin position="14"/>
        <end position="163"/>
    </location>
</feature>
<evidence type="ECO:0000259" key="2">
    <source>
        <dbReference type="Pfam" id="PF09217"/>
    </source>
</evidence>
<feature type="domain" description="Restriction endonuclease type II EcoRII C-terminal" evidence="1">
    <location>
        <begin position="232"/>
        <end position="396"/>
    </location>
</feature>
<gene>
    <name evidence="3" type="ORF">GCM10022405_27160</name>
</gene>
<dbReference type="Pfam" id="PF09217">
    <property type="entry name" value="EcoRII-N"/>
    <property type="match status" value="1"/>
</dbReference>
<dbReference type="InterPro" id="IPR011335">
    <property type="entry name" value="Restrct_endonuc-II-like"/>
</dbReference>
<organism evidence="3 4">
    <name type="scientific">Gibbsiella dentisursi</name>
    <dbReference type="NCBI Taxonomy" id="796890"/>
    <lineage>
        <taxon>Bacteria</taxon>
        <taxon>Pseudomonadati</taxon>
        <taxon>Pseudomonadota</taxon>
        <taxon>Gammaproteobacteria</taxon>
        <taxon>Enterobacterales</taxon>
        <taxon>Yersiniaceae</taxon>
        <taxon>Gibbsiella</taxon>
    </lineage>
</organism>
<keyword evidence="3" id="KW-0540">Nuclease</keyword>
<dbReference type="CDD" id="cd22322">
    <property type="entry name" value="EcoRII-like"/>
    <property type="match status" value="1"/>
</dbReference>
<protein>
    <submittedName>
        <fullName evidence="3">Type II restriction endonuclease</fullName>
    </submittedName>
</protein>
<dbReference type="SUPFAM" id="SSF101936">
    <property type="entry name" value="DNA-binding pseudobarrel domain"/>
    <property type="match status" value="1"/>
</dbReference>
<dbReference type="InterPro" id="IPR023372">
    <property type="entry name" value="Rest_endonuc_II_EcoRII_N"/>
</dbReference>
<dbReference type="Gene3D" id="3.40.91.80">
    <property type="match status" value="1"/>
</dbReference>
<evidence type="ECO:0000313" key="3">
    <source>
        <dbReference type="EMBL" id="GAA3900350.1"/>
    </source>
</evidence>
<proteinExistence type="predicted"/>
<keyword evidence="3" id="KW-0255">Endonuclease</keyword>
<dbReference type="Pfam" id="PF09019">
    <property type="entry name" value="EcoRII-C"/>
    <property type="match status" value="1"/>
</dbReference>
<accession>A0ABP7LIQ4</accession>
<dbReference type="RefSeq" id="WP_346081669.1">
    <property type="nucleotide sequence ID" value="NZ_BAABDG010000003.1"/>
</dbReference>